<protein>
    <recommendedName>
        <fullName evidence="1">RNase H type-1 domain-containing protein</fullName>
    </recommendedName>
</protein>
<evidence type="ECO:0000259" key="1">
    <source>
        <dbReference type="Pfam" id="PF13456"/>
    </source>
</evidence>
<dbReference type="InterPro" id="IPR012337">
    <property type="entry name" value="RNaseH-like_sf"/>
</dbReference>
<evidence type="ECO:0000313" key="2">
    <source>
        <dbReference type="EMBL" id="KAE8972186.1"/>
    </source>
</evidence>
<dbReference type="PANTHER" id="PTHR47723">
    <property type="entry name" value="OS05G0353850 PROTEIN"/>
    <property type="match status" value="1"/>
</dbReference>
<dbReference type="Pfam" id="PF13456">
    <property type="entry name" value="RVT_3"/>
    <property type="match status" value="1"/>
</dbReference>
<dbReference type="Proteomes" id="UP000429607">
    <property type="component" value="Unassembled WGS sequence"/>
</dbReference>
<dbReference type="GO" id="GO:0004523">
    <property type="term" value="F:RNA-DNA hybrid ribonuclease activity"/>
    <property type="evidence" value="ECO:0007669"/>
    <property type="project" value="InterPro"/>
</dbReference>
<dbReference type="PANTHER" id="PTHR47723:SF19">
    <property type="entry name" value="POLYNUCLEOTIDYL TRANSFERASE, RIBONUCLEASE H-LIKE SUPERFAMILY PROTEIN"/>
    <property type="match status" value="1"/>
</dbReference>
<name>A0A6A3HNX8_9STRA</name>
<accession>A0A6A3HNX8</accession>
<evidence type="ECO:0000313" key="3">
    <source>
        <dbReference type="Proteomes" id="UP000429607"/>
    </source>
</evidence>
<sequence length="225" mass="25202">MGAEITPRDQLDQNADNLIPVTGRVIQSPPVRLEMLGPGCEGWLIRFDGHAKKSDRWGSAGCILWELLSWDVVQARGFHFADVTVNATEYHGMIEGSKMALVRGISELVIVGDSRIAIQQVRGLIQCLKPRLRMLFSEFGDQRQEFKSIELAHVKRGFNAAANYLASKIWTIRHSFSIDNSLGLAQLRWLSRITEKLIRGQKTKRAEPNLEPSSVPDAKVDVVRG</sequence>
<dbReference type="Gene3D" id="3.30.420.10">
    <property type="entry name" value="Ribonuclease H-like superfamily/Ribonuclease H"/>
    <property type="match status" value="1"/>
</dbReference>
<dbReference type="GO" id="GO:0003676">
    <property type="term" value="F:nucleic acid binding"/>
    <property type="evidence" value="ECO:0007669"/>
    <property type="project" value="InterPro"/>
</dbReference>
<dbReference type="InterPro" id="IPR053151">
    <property type="entry name" value="RNase_H-like"/>
</dbReference>
<organism evidence="2 3">
    <name type="scientific">Phytophthora rubi</name>
    <dbReference type="NCBI Taxonomy" id="129364"/>
    <lineage>
        <taxon>Eukaryota</taxon>
        <taxon>Sar</taxon>
        <taxon>Stramenopiles</taxon>
        <taxon>Oomycota</taxon>
        <taxon>Peronosporomycetes</taxon>
        <taxon>Peronosporales</taxon>
        <taxon>Peronosporaceae</taxon>
        <taxon>Phytophthora</taxon>
    </lineage>
</organism>
<reference evidence="2 3" key="1">
    <citation type="submission" date="2018-09" db="EMBL/GenBank/DDBJ databases">
        <title>Genomic investigation of the strawberry pathogen Phytophthora fragariae indicates pathogenicity is determined by transcriptional variation in three key races.</title>
        <authorList>
            <person name="Adams T.M."/>
            <person name="Armitage A.D."/>
            <person name="Sobczyk M.K."/>
            <person name="Bates H.J."/>
            <person name="Dunwell J.M."/>
            <person name="Nellist C.F."/>
            <person name="Harrison R.J."/>
        </authorList>
    </citation>
    <scope>NUCLEOTIDE SEQUENCE [LARGE SCALE GENOMIC DNA]</scope>
    <source>
        <strain evidence="2 3">SCRP249</strain>
    </source>
</reference>
<feature type="non-terminal residue" evidence="2">
    <location>
        <position position="225"/>
    </location>
</feature>
<comment type="caution">
    <text evidence="2">The sequence shown here is derived from an EMBL/GenBank/DDBJ whole genome shotgun (WGS) entry which is preliminary data.</text>
</comment>
<dbReference type="InterPro" id="IPR002156">
    <property type="entry name" value="RNaseH_domain"/>
</dbReference>
<gene>
    <name evidence="2" type="ORF">PR001_g26682</name>
</gene>
<dbReference type="AlphaFoldDB" id="A0A6A3HNX8"/>
<feature type="domain" description="RNase H type-1" evidence="1">
    <location>
        <begin position="47"/>
        <end position="168"/>
    </location>
</feature>
<dbReference type="SUPFAM" id="SSF53098">
    <property type="entry name" value="Ribonuclease H-like"/>
    <property type="match status" value="1"/>
</dbReference>
<dbReference type="EMBL" id="QXFV01004029">
    <property type="protein sequence ID" value="KAE8972186.1"/>
    <property type="molecule type" value="Genomic_DNA"/>
</dbReference>
<dbReference type="InterPro" id="IPR036397">
    <property type="entry name" value="RNaseH_sf"/>
</dbReference>
<proteinExistence type="predicted"/>